<sequence length="86" mass="9246">MDTVKFEIALARYPPRSSATPSPAPSATVPSLTKESPGTPTLQEDVKVPATTKNISGNGRAVVPEGKQSLGDRFHDWMEMDLEHGL</sequence>
<dbReference type="AlphaFoldDB" id="A0A2H9TK76"/>
<feature type="region of interest" description="Disordered" evidence="1">
    <location>
        <begin position="13"/>
        <end position="43"/>
    </location>
</feature>
<evidence type="ECO:0000256" key="1">
    <source>
        <dbReference type="SAM" id="MobiDB-lite"/>
    </source>
</evidence>
<dbReference type="EMBL" id="MTSL01000146">
    <property type="protein sequence ID" value="PJF18050.1"/>
    <property type="molecule type" value="Genomic_DNA"/>
</dbReference>
<proteinExistence type="predicted"/>
<reference evidence="2 3" key="1">
    <citation type="submission" date="2016-10" db="EMBL/GenBank/DDBJ databases">
        <title>The genome of Paramicrosporidium saccamoebae is the missing link in understanding Cryptomycota and Microsporidia evolution.</title>
        <authorList>
            <person name="Quandt C.A."/>
            <person name="Beaudet D."/>
            <person name="Corsaro D."/>
            <person name="Michel R."/>
            <person name="Corradi N."/>
            <person name="James T."/>
        </authorList>
    </citation>
    <scope>NUCLEOTIDE SEQUENCE [LARGE SCALE GENOMIC DNA]</scope>
    <source>
        <strain evidence="2 3">KSL3</strain>
    </source>
</reference>
<accession>A0A2H9TK76</accession>
<dbReference type="Proteomes" id="UP000240830">
    <property type="component" value="Unassembled WGS sequence"/>
</dbReference>
<feature type="compositionally biased region" description="Low complexity" evidence="1">
    <location>
        <begin position="14"/>
        <end position="33"/>
    </location>
</feature>
<protein>
    <submittedName>
        <fullName evidence="2">Uncharacterized protein</fullName>
    </submittedName>
</protein>
<name>A0A2H9TK76_9FUNG</name>
<evidence type="ECO:0000313" key="3">
    <source>
        <dbReference type="Proteomes" id="UP000240830"/>
    </source>
</evidence>
<keyword evidence="3" id="KW-1185">Reference proteome</keyword>
<organism evidence="2 3">
    <name type="scientific">Paramicrosporidium saccamoebae</name>
    <dbReference type="NCBI Taxonomy" id="1246581"/>
    <lineage>
        <taxon>Eukaryota</taxon>
        <taxon>Fungi</taxon>
        <taxon>Fungi incertae sedis</taxon>
        <taxon>Cryptomycota</taxon>
        <taxon>Cryptomycota incertae sedis</taxon>
        <taxon>Paramicrosporidium</taxon>
    </lineage>
</organism>
<comment type="caution">
    <text evidence="2">The sequence shown here is derived from an EMBL/GenBank/DDBJ whole genome shotgun (WGS) entry which is preliminary data.</text>
</comment>
<evidence type="ECO:0000313" key="2">
    <source>
        <dbReference type="EMBL" id="PJF18050.1"/>
    </source>
</evidence>
<gene>
    <name evidence="2" type="ORF">PSACC_02127</name>
</gene>